<name>A0A7Y9C413_9FLAO</name>
<dbReference type="InterPro" id="IPR025667">
    <property type="entry name" value="SprB_repeat"/>
</dbReference>
<dbReference type="Pfam" id="PF19406">
    <property type="entry name" value="PKD_5"/>
    <property type="match status" value="2"/>
</dbReference>
<dbReference type="SUPFAM" id="SSF49299">
    <property type="entry name" value="PKD domain"/>
    <property type="match status" value="2"/>
</dbReference>
<dbReference type="Pfam" id="PF13573">
    <property type="entry name" value="SprB"/>
    <property type="match status" value="5"/>
</dbReference>
<feature type="domain" description="PKD" evidence="1">
    <location>
        <begin position="1617"/>
        <end position="1678"/>
    </location>
</feature>
<dbReference type="PROSITE" id="PS50835">
    <property type="entry name" value="IG_LIKE"/>
    <property type="match status" value="1"/>
</dbReference>
<dbReference type="Gene3D" id="2.60.40.10">
    <property type="entry name" value="Immunoglobulins"/>
    <property type="match status" value="6"/>
</dbReference>
<comment type="caution">
    <text evidence="3">The sequence shown here is derived from an EMBL/GenBank/DDBJ whole genome shotgun (WGS) entry which is preliminary data.</text>
</comment>
<dbReference type="InterPro" id="IPR035986">
    <property type="entry name" value="PKD_dom_sf"/>
</dbReference>
<evidence type="ECO:0000313" key="4">
    <source>
        <dbReference type="Proteomes" id="UP000535020"/>
    </source>
</evidence>
<dbReference type="EMBL" id="JACBJI010000001">
    <property type="protein sequence ID" value="NYA69691.1"/>
    <property type="molecule type" value="Genomic_DNA"/>
</dbReference>
<proteinExistence type="predicted"/>
<dbReference type="Gene3D" id="2.60.40.2700">
    <property type="match status" value="4"/>
</dbReference>
<keyword evidence="4" id="KW-1185">Reference proteome</keyword>
<dbReference type="RefSeq" id="WP_176004511.1">
    <property type="nucleotide sequence ID" value="NZ_JABWMI010000003.1"/>
</dbReference>
<evidence type="ECO:0000259" key="1">
    <source>
        <dbReference type="PROSITE" id="PS50093"/>
    </source>
</evidence>
<dbReference type="PROSITE" id="PS50093">
    <property type="entry name" value="PKD"/>
    <property type="match status" value="3"/>
</dbReference>
<dbReference type="InterPro" id="IPR022409">
    <property type="entry name" value="PKD/Chitinase_dom"/>
</dbReference>
<dbReference type="Pfam" id="PF00801">
    <property type="entry name" value="PKD"/>
    <property type="match status" value="1"/>
</dbReference>
<dbReference type="Pfam" id="PF18911">
    <property type="entry name" value="PKD_4"/>
    <property type="match status" value="1"/>
</dbReference>
<dbReference type="InterPro" id="IPR000601">
    <property type="entry name" value="PKD_dom"/>
</dbReference>
<reference evidence="3 4" key="1">
    <citation type="submission" date="2020-07" db="EMBL/GenBank/DDBJ databases">
        <authorList>
            <person name="Sun Q."/>
        </authorList>
    </citation>
    <scope>NUCLEOTIDE SEQUENCE [LARGE SCALE GENOMIC DNA]</scope>
    <source>
        <strain evidence="3 4">MAH-1</strain>
    </source>
</reference>
<evidence type="ECO:0000313" key="3">
    <source>
        <dbReference type="EMBL" id="NYA69691.1"/>
    </source>
</evidence>
<dbReference type="CDD" id="cd00146">
    <property type="entry name" value="PKD"/>
    <property type="match status" value="1"/>
</dbReference>
<dbReference type="Gene3D" id="2.60.40.740">
    <property type="match status" value="3"/>
</dbReference>
<sequence length="1771" mass="182405">MASACGASTNTWSVAYASGFCGNANPNFPNQTTPNATYNFTEPGTYTITLTTTNSCGSTTTSQTVTIKKPPTASINAVSDLCGPGTINPQASVNSCAPAGSTLTYNWSFPGGTPASSTSANPGAISYSTAASHTISLTVTNECGSSAVATETFVLNQAPSITNSNLNQTICSGTATTATTLTSSMANTTYTWTATTSNGVTGFQTSGSTATIASQTLIYTGSGTGVVTYSVTPSVAGCAGTPVTFQIQVTPAPTITAQPQSQTLCQNASANALTLSLNSGSSSPTYQWYSNSTNSTSGGTAIPTATTSSYTPPTTAIGTVYYYVIASLGSAGCANLTSQVAAITVEPLPQVTVQPTASQQVCVGGSVSALSVSVSGGTGAPAYQWFSNTTNSSAGGNPISGATSSSYTPPIFNTAGNFYYYVVASFTGSGCGAATSQVAQVQAIPDPTLTAQPIAAQTLCQNATPQTLQVSASGGSGAFSYQWYVNNVNNTTGGNPVSGAINATFTPPTATVGTLYYYCVVSQPVSGCGVTSSTSAVLVNTSPSVVNQPVSSQVCLGGTVPVLSFTTANGQGTATYQWFSNTANSNSGGSAITGATSATYTPPANTQGIVYYYCEITFSGITGSCATIATQVASVEVTPGASVSAQPIPTQTLCVGGTVATPLSVAYTGGTGTPTYQWYSNTVNSTSGGQPVGTNSSSFTPSVYTAPGTYYYYVSIQLSASGCAPVTSQVAQVEVVPDPTVTTQPIASQTLCPNETPTTLSVSVADGIGTSYTYQWYVSATPNGTGTPLALQTNPDFVPPTTTAGTLYYYCIIGQPTSVSCNVQSDVSSVTVSPAPQITVQPISQTICNGQTLSALAFTTVNGVGTPAYQWFSNTSLSNVGGSPISGATSATYLPNNAIVGEFYYYATVTFSALTGNCSSVSTDAVQISINQDPVISNQAQTICSGATFTITPANSGSDIVPASTTYTWTNPVVAPSGAVTGSAAQPIPQTNISQQLVNITVSPATVTYTVTPQAGNCPGMPFQVVVTVNPAISPNVTINDNLCFGADSASVTTNVTGGIPFPGSQPYTFSWTGPNGFASSAASISNLEPGQYSVTINDAGGCPFSQTYTISEPAELVFAGTTETDVTCNNLANGTISVNIGGGTPGYTFNWTKDTAPFSTSQNLTGLAPGVYEVTVSDQNNCGPIAMSFTITEPQPLVASIVSQTNVECYGANTGALSVTALGGTPIETSPGVFGYQYAWTGPNGFSSSDPNIANLFAGDYTLTVTDANNCQTNLSVTVTQSPEIVIAYTATEITCYGANDANLTVNLSGGVAPYTFTWSNMATILNQTNLAAGDYTITVTDALGCVKSLAINIPEAPVFAIDPIVTQISCHGEQDGSIQLNLVGGIAPITLVWSDGSPAGLTRNNLGPGTYSVTITDSKPCVIQRTFIIVEPQALVLSGQVENADDCNSANGGAIDLLVSGGTPPYTYSWSNGSTSEDLANLTNGNYAVTVTDSRGCISNGQYTVLRPDPITITIATETDFNCETHEVSQDFVATVSGGVPPYQLQWSSGIISGANNEIMHTDVNGIVNITATDALGCSMQFALDVQIPVLGYIDFEPESFGNEHYGIFSVHDPITFNSTVTGDYETIVWDFGDGTFSNEISPVHTYVNPGSYVVVQTVTYPFGCQYTKVITLIVEEGYFLTIPTAFTPNNDSLNDKYRPVSKRLESIRMDIYDSWGSMIFSESGDVLIGWDGSIKGIGAENGNYYCKITAKTFYGKLITETRTFVLIK</sequence>
<accession>A0A7Y9C413</accession>
<feature type="domain" description="PKD" evidence="1">
    <location>
        <begin position="99"/>
        <end position="152"/>
    </location>
</feature>
<gene>
    <name evidence="3" type="ORF">HZF10_02070</name>
</gene>
<dbReference type="Pfam" id="PF13585">
    <property type="entry name" value="CHU_C"/>
    <property type="match status" value="1"/>
</dbReference>
<protein>
    <submittedName>
        <fullName evidence="3">Gliding motility-associated C-terminal domain-containing protein</fullName>
    </submittedName>
</protein>
<feature type="domain" description="PKD" evidence="1">
    <location>
        <begin position="11"/>
        <end position="74"/>
    </location>
</feature>
<dbReference type="InterPro" id="IPR013783">
    <property type="entry name" value="Ig-like_fold"/>
</dbReference>
<feature type="domain" description="Ig-like" evidence="2">
    <location>
        <begin position="739"/>
        <end position="833"/>
    </location>
</feature>
<dbReference type="Proteomes" id="UP000535020">
    <property type="component" value="Unassembled WGS sequence"/>
</dbReference>
<evidence type="ECO:0000259" key="2">
    <source>
        <dbReference type="PROSITE" id="PS50835"/>
    </source>
</evidence>
<dbReference type="SMART" id="SM00089">
    <property type="entry name" value="PKD"/>
    <property type="match status" value="3"/>
</dbReference>
<dbReference type="InterPro" id="IPR007110">
    <property type="entry name" value="Ig-like_dom"/>
</dbReference>
<dbReference type="InterPro" id="IPR045828">
    <property type="entry name" value="PKD_Bacteroidetes"/>
</dbReference>
<organism evidence="3 4">
    <name type="scientific">Flavobacterium agri</name>
    <dbReference type="NCBI Taxonomy" id="2743471"/>
    <lineage>
        <taxon>Bacteria</taxon>
        <taxon>Pseudomonadati</taxon>
        <taxon>Bacteroidota</taxon>
        <taxon>Flavobacteriia</taxon>
        <taxon>Flavobacteriales</taxon>
        <taxon>Flavobacteriaceae</taxon>
        <taxon>Flavobacterium</taxon>
    </lineage>
</organism>